<evidence type="ECO:0000313" key="14">
    <source>
        <dbReference type="Proteomes" id="UP000039865"/>
    </source>
</evidence>
<evidence type="ECO:0000256" key="4">
    <source>
        <dbReference type="ARBA" id="ARBA00022692"/>
    </source>
</evidence>
<dbReference type="InterPro" id="IPR003439">
    <property type="entry name" value="ABC_transporter-like_ATP-bd"/>
</dbReference>
<keyword evidence="3" id="KW-0813">Transport</keyword>
<dbReference type="GO" id="GO:0005524">
    <property type="term" value="F:ATP binding"/>
    <property type="evidence" value="ECO:0007669"/>
    <property type="project" value="UniProtKB-KW"/>
</dbReference>
<feature type="region of interest" description="Disordered" evidence="9">
    <location>
        <begin position="610"/>
        <end position="660"/>
    </location>
</feature>
<feature type="domain" description="ABC transporter" evidence="11">
    <location>
        <begin position="1014"/>
        <end position="1446"/>
    </location>
</feature>
<dbReference type="PROSITE" id="PS50929">
    <property type="entry name" value="ABC_TM1F"/>
    <property type="match status" value="2"/>
</dbReference>
<feature type="transmembrane region" description="Helical" evidence="10">
    <location>
        <begin position="37"/>
        <end position="60"/>
    </location>
</feature>
<feature type="transmembrane region" description="Helical" evidence="10">
    <location>
        <begin position="183"/>
        <end position="203"/>
    </location>
</feature>
<feature type="transmembrane region" description="Helical" evidence="10">
    <location>
        <begin position="930"/>
        <end position="948"/>
    </location>
</feature>
<feature type="domain" description="ABC transmembrane type-1" evidence="12">
    <location>
        <begin position="687"/>
        <end position="971"/>
    </location>
</feature>
<evidence type="ECO:0000313" key="13">
    <source>
        <dbReference type="EMBL" id="CDW76730.1"/>
    </source>
</evidence>
<dbReference type="EMBL" id="CCKQ01005485">
    <property type="protein sequence ID" value="CDW76730.1"/>
    <property type="molecule type" value="Genomic_DNA"/>
</dbReference>
<dbReference type="GO" id="GO:0015421">
    <property type="term" value="F:ABC-type oligopeptide transporter activity"/>
    <property type="evidence" value="ECO:0007669"/>
    <property type="project" value="TreeGrafter"/>
</dbReference>
<evidence type="ECO:0000256" key="1">
    <source>
        <dbReference type="ARBA" id="ARBA00004141"/>
    </source>
</evidence>
<dbReference type="Proteomes" id="UP000039865">
    <property type="component" value="Unassembled WGS sequence"/>
</dbReference>
<dbReference type="PROSITE" id="PS00211">
    <property type="entry name" value="ABC_TRANSPORTER_1"/>
    <property type="match status" value="2"/>
</dbReference>
<dbReference type="InterPro" id="IPR039421">
    <property type="entry name" value="Type_1_exporter"/>
</dbReference>
<evidence type="ECO:0000256" key="6">
    <source>
        <dbReference type="ARBA" id="ARBA00022840"/>
    </source>
</evidence>
<keyword evidence="14" id="KW-1185">Reference proteome</keyword>
<evidence type="ECO:0000256" key="5">
    <source>
        <dbReference type="ARBA" id="ARBA00022741"/>
    </source>
</evidence>
<keyword evidence="5" id="KW-0547">Nucleotide-binding</keyword>
<evidence type="ECO:0000256" key="7">
    <source>
        <dbReference type="ARBA" id="ARBA00022989"/>
    </source>
</evidence>
<dbReference type="FunFam" id="3.40.50.300:FF:000604">
    <property type="entry name" value="ABC transporter B family member 28"/>
    <property type="match status" value="1"/>
</dbReference>
<feature type="transmembrane region" description="Helical" evidence="10">
    <location>
        <begin position="829"/>
        <end position="850"/>
    </location>
</feature>
<dbReference type="GO" id="GO:0005743">
    <property type="term" value="C:mitochondrial inner membrane"/>
    <property type="evidence" value="ECO:0007669"/>
    <property type="project" value="TreeGrafter"/>
</dbReference>
<dbReference type="PANTHER" id="PTHR43394:SF27">
    <property type="entry name" value="ATP-DEPENDENT TRANSLOCASE ABCB1-LIKE"/>
    <property type="match status" value="1"/>
</dbReference>
<evidence type="ECO:0000256" key="2">
    <source>
        <dbReference type="ARBA" id="ARBA00007577"/>
    </source>
</evidence>
<dbReference type="PANTHER" id="PTHR43394">
    <property type="entry name" value="ATP-DEPENDENT PERMEASE MDL1, MITOCHONDRIAL"/>
    <property type="match status" value="1"/>
</dbReference>
<dbReference type="PROSITE" id="PS50893">
    <property type="entry name" value="ABC_TRANSPORTER_2"/>
    <property type="match status" value="2"/>
</dbReference>
<feature type="transmembrane region" description="Helical" evidence="10">
    <location>
        <begin position="159"/>
        <end position="177"/>
    </location>
</feature>
<dbReference type="Gene3D" id="3.40.50.300">
    <property type="entry name" value="P-loop containing nucleotide triphosphate hydrolases"/>
    <property type="match status" value="3"/>
</dbReference>
<dbReference type="Pfam" id="PF00664">
    <property type="entry name" value="ABC_membrane"/>
    <property type="match status" value="2"/>
</dbReference>
<dbReference type="InterPro" id="IPR011527">
    <property type="entry name" value="ABC1_TM_dom"/>
</dbReference>
<dbReference type="SUPFAM" id="SSF52540">
    <property type="entry name" value="P-loop containing nucleoside triphosphate hydrolases"/>
    <property type="match status" value="3"/>
</dbReference>
<dbReference type="InterPro" id="IPR036640">
    <property type="entry name" value="ABC1_TM_sf"/>
</dbReference>
<dbReference type="FunCoup" id="A0A078A570">
    <property type="interactions" value="3"/>
</dbReference>
<evidence type="ECO:0000256" key="8">
    <source>
        <dbReference type="ARBA" id="ARBA00023136"/>
    </source>
</evidence>
<evidence type="ECO:0000256" key="10">
    <source>
        <dbReference type="SAM" id="Phobius"/>
    </source>
</evidence>
<dbReference type="CDD" id="cd18578">
    <property type="entry name" value="ABC_6TM_Pgp_ABCB1_D2_like"/>
    <property type="match status" value="1"/>
</dbReference>
<evidence type="ECO:0000256" key="9">
    <source>
        <dbReference type="SAM" id="MobiDB-lite"/>
    </source>
</evidence>
<accession>A0A078A570</accession>
<organism evidence="13 14">
    <name type="scientific">Stylonychia lemnae</name>
    <name type="common">Ciliate</name>
    <dbReference type="NCBI Taxonomy" id="5949"/>
    <lineage>
        <taxon>Eukaryota</taxon>
        <taxon>Sar</taxon>
        <taxon>Alveolata</taxon>
        <taxon>Ciliophora</taxon>
        <taxon>Intramacronucleata</taxon>
        <taxon>Spirotrichea</taxon>
        <taxon>Stichotrichia</taxon>
        <taxon>Sporadotrichida</taxon>
        <taxon>Oxytrichidae</taxon>
        <taxon>Stylonychinae</taxon>
        <taxon>Stylonychia</taxon>
    </lineage>
</organism>
<comment type="subcellular location">
    <subcellularLocation>
        <location evidence="1">Membrane</location>
        <topology evidence="1">Multi-pass membrane protein</topology>
    </subcellularLocation>
</comment>
<dbReference type="InParanoid" id="A0A078A570"/>
<feature type="transmembrane region" description="Helical" evidence="10">
    <location>
        <begin position="680"/>
        <end position="702"/>
    </location>
</feature>
<evidence type="ECO:0000259" key="12">
    <source>
        <dbReference type="PROSITE" id="PS50929"/>
    </source>
</evidence>
<dbReference type="SMART" id="SM00382">
    <property type="entry name" value="AAA"/>
    <property type="match status" value="2"/>
</dbReference>
<dbReference type="OrthoDB" id="417789at2759"/>
<dbReference type="Gene3D" id="1.20.1560.10">
    <property type="entry name" value="ABC transporter type 1, transmembrane domain"/>
    <property type="match status" value="2"/>
</dbReference>
<name>A0A078A570_STYLE</name>
<evidence type="ECO:0000256" key="3">
    <source>
        <dbReference type="ARBA" id="ARBA00022448"/>
    </source>
</evidence>
<feature type="transmembrane region" description="Helical" evidence="10">
    <location>
        <begin position="722"/>
        <end position="742"/>
    </location>
</feature>
<keyword evidence="8 10" id="KW-0472">Membrane</keyword>
<sequence>MTTPVNHQNKNKTPPPPHIEMIELKQFFKFVHGWDKVLMVIGTISAVITGLLLPSLAIVMGEVTNTFDPDNTAEQIKDQMSILAGYISLVGLGTWLFGYVFYSFWQHLAENISFDLRSKFLHSILKQEVAFFEKQNVEQLPSQIGENFSIIQDAIGEKFSGIIFTTFTLISGIGIAFYRGADFAAICFAYFPFIMVIITLFGAQVKKAAIRKVMVSKKMGGVVEESFGAIRLIMSFAQEERELKKFQQLADETRQIAHSSEYWLAGFIGFFRLSIFGFYCFSFWIATIYIDHKMVNPNTGHQYSVGELLSVLVSLMTGMTMLFGLNPNVQALIRAKVVGRMVFEVIDRTPLIWDNDVAIKEFEVKEKIRFEKVTFKYPTAQENIKNVLEGASFEIKAGQTTAIVGPSGSGKSTIIQMIERFYDPKEGNIYFDNVNLKDIKLRILRESIGYVSQEPVLILGTIRDNLLFGNKDAKEEDIERCLKLANATFVYDMENKLDSYVGSSSVMNLSGGQKQRIAIARALIKNPQILILDEATSALDPKSEKEVQDAIDEISHKDSRLTIIMIAHRLQTIMTAQNLLYLEAKNSVVPATKGTAEYDVIMNRLQEQNYAHQKDDPDSPNKSPTDKVSKRVLKDKSVPRMMTDKSDGNQDPELAENDQDVREPKPVGMLKIMAFYSPKWLAYITYVLTIINSFGFPIYGLVFSKILFIMLVPQLPTFTQDRNLWCGLFILLAFAIAFFGYLNKITYAFLGENLTFTIRTKLFESILHKHLGWFDNKDRAPGILSNVLSQDITLLNGLTTETIANILEASLCLIVGCILAFVFTWKMALVTLATCPFVILGGIVMSRLQWSKNKQQGGLKEKGYQDPYQRANALLSDMIMNYRTVISFGQKNIDFVMTKYDKLLEEPNSIGVRNAHIAGFFYGYSQCIRFLFLAFIFYISSIFIYDYKDRSDDTYIGVYILFVAALGSGIAISQAPSVSKARVAAGKVFDIIEEESKIDTRTGKGEKLIKSGEIELLDVEFKYPSRTQKVLKKMNMKIPSTKKIALVGHSGCGKSTIANLLLRMYDVNGGSLMIDGIDIRDYDIKALRQQIGIVMQEPLLFNMSIKDNIRYGNEKASDQRVREVAEMANALQFIESNIEDLSKEDVKEAIEKGFKEYINDEKVMKDYPNFQILSKKYFDEKVFNIDELLLIDEVLKKADADLRVMVNTNLDRFINVMQESSKLKGIKWDDIVLRFEWSFEADKIEEYLNSAKVADVKDIYKNPVKNALKNFKTKFDLKTIKDYLEQVVLQEKPEDTEFILQNFIKASFDRLKEQNNYRIKSLHQSNTNDSDFQLHEGFNKICGLKGALLSGGQKQRVAIARALIKDPKILILDEATSALDEQSQELVQQALDRAMEGRTSVVIAHRLSTIRNCEWLFVIHKGKVAEQGTYEELSNNPNSYFYKLKSGMEM</sequence>
<feature type="domain" description="ABC transporter" evidence="11">
    <location>
        <begin position="368"/>
        <end position="610"/>
    </location>
</feature>
<dbReference type="SUPFAM" id="SSF90123">
    <property type="entry name" value="ABC transporter transmembrane region"/>
    <property type="match status" value="2"/>
</dbReference>
<evidence type="ECO:0000259" key="11">
    <source>
        <dbReference type="PROSITE" id="PS50893"/>
    </source>
</evidence>
<feature type="compositionally biased region" description="Basic and acidic residues" evidence="9">
    <location>
        <begin position="612"/>
        <end position="648"/>
    </location>
</feature>
<reference evidence="13 14" key="1">
    <citation type="submission" date="2014-06" db="EMBL/GenBank/DDBJ databases">
        <authorList>
            <person name="Swart Estienne"/>
        </authorList>
    </citation>
    <scope>NUCLEOTIDE SEQUENCE [LARGE SCALE GENOMIC DNA]</scope>
    <source>
        <strain evidence="13 14">130c</strain>
    </source>
</reference>
<keyword evidence="6" id="KW-0067">ATP-binding</keyword>
<dbReference type="Pfam" id="PF00005">
    <property type="entry name" value="ABC_tran"/>
    <property type="match status" value="3"/>
</dbReference>
<dbReference type="OMA" id="NIEAGSH"/>
<feature type="domain" description="ABC transmembrane type-1" evidence="12">
    <location>
        <begin position="40"/>
        <end position="334"/>
    </location>
</feature>
<keyword evidence="4 10" id="KW-0812">Transmembrane</keyword>
<comment type="similarity">
    <text evidence="2">Belongs to the ABC transporter superfamily. ABCB family. Multidrug resistance exporter (TC 3.A.1.201) subfamily.</text>
</comment>
<protein>
    <submittedName>
        <fullName evidence="13">Abc transporter</fullName>
    </submittedName>
</protein>
<keyword evidence="7 10" id="KW-1133">Transmembrane helix</keyword>
<dbReference type="GO" id="GO:0090374">
    <property type="term" value="P:oligopeptide export from mitochondrion"/>
    <property type="evidence" value="ECO:0007669"/>
    <property type="project" value="TreeGrafter"/>
</dbReference>
<dbReference type="InterPro" id="IPR017871">
    <property type="entry name" value="ABC_transporter-like_CS"/>
</dbReference>
<proteinExistence type="inferred from homology"/>
<feature type="transmembrane region" description="Helical" evidence="10">
    <location>
        <begin position="305"/>
        <end position="325"/>
    </location>
</feature>
<feature type="transmembrane region" description="Helical" evidence="10">
    <location>
        <begin position="803"/>
        <end position="823"/>
    </location>
</feature>
<dbReference type="GO" id="GO:0016887">
    <property type="term" value="F:ATP hydrolysis activity"/>
    <property type="evidence" value="ECO:0007669"/>
    <property type="project" value="InterPro"/>
</dbReference>
<gene>
    <name evidence="13" type="primary">Contig16759.g17854</name>
    <name evidence="13" type="ORF">STYLEM_5691</name>
</gene>
<dbReference type="InterPro" id="IPR003593">
    <property type="entry name" value="AAA+_ATPase"/>
</dbReference>
<feature type="transmembrane region" description="Helical" evidence="10">
    <location>
        <begin position="262"/>
        <end position="285"/>
    </location>
</feature>
<dbReference type="InterPro" id="IPR027417">
    <property type="entry name" value="P-loop_NTPase"/>
</dbReference>
<dbReference type="CDD" id="cd18577">
    <property type="entry name" value="ABC_6TM_Pgp_ABCB1_D1_like"/>
    <property type="match status" value="1"/>
</dbReference>
<feature type="transmembrane region" description="Helical" evidence="10">
    <location>
        <begin position="80"/>
        <end position="102"/>
    </location>
</feature>
<feature type="transmembrane region" description="Helical" evidence="10">
    <location>
        <begin position="954"/>
        <end position="972"/>
    </location>
</feature>